<protein>
    <submittedName>
        <fullName evidence="1">Uncharacterized protein</fullName>
    </submittedName>
</protein>
<sequence length="106" mass="11716">MSWLSNVSSLKQQVTAQVTQGLLSASKLLESDEDAIIKKVQKTHKPQGRQVDNLDGLFSIIGKILLHDNPKSDHDVPNEKSVVHEVPASLINKICCKVFLITDDDI</sequence>
<evidence type="ECO:0000313" key="2">
    <source>
        <dbReference type="Proteomes" id="UP000467840"/>
    </source>
</evidence>
<dbReference type="EMBL" id="JAAGAX010000014">
    <property type="protein sequence ID" value="KAF2292505.1"/>
    <property type="molecule type" value="Genomic_DNA"/>
</dbReference>
<keyword evidence="2" id="KW-1185">Reference proteome</keyword>
<gene>
    <name evidence="1" type="ORF">GH714_024833</name>
</gene>
<accession>A0A6A6KWG0</accession>
<dbReference type="Proteomes" id="UP000467840">
    <property type="component" value="Chromosome 13"/>
</dbReference>
<proteinExistence type="predicted"/>
<name>A0A6A6KWG0_HEVBR</name>
<organism evidence="1 2">
    <name type="scientific">Hevea brasiliensis</name>
    <name type="common">Para rubber tree</name>
    <name type="synonym">Siphonia brasiliensis</name>
    <dbReference type="NCBI Taxonomy" id="3981"/>
    <lineage>
        <taxon>Eukaryota</taxon>
        <taxon>Viridiplantae</taxon>
        <taxon>Streptophyta</taxon>
        <taxon>Embryophyta</taxon>
        <taxon>Tracheophyta</taxon>
        <taxon>Spermatophyta</taxon>
        <taxon>Magnoliopsida</taxon>
        <taxon>eudicotyledons</taxon>
        <taxon>Gunneridae</taxon>
        <taxon>Pentapetalae</taxon>
        <taxon>rosids</taxon>
        <taxon>fabids</taxon>
        <taxon>Malpighiales</taxon>
        <taxon>Euphorbiaceae</taxon>
        <taxon>Crotonoideae</taxon>
        <taxon>Micrandreae</taxon>
        <taxon>Hevea</taxon>
    </lineage>
</organism>
<reference evidence="1 2" key="1">
    <citation type="journal article" date="2020" name="Mol. Plant">
        <title>The Chromosome-Based Rubber Tree Genome Provides New Insights into Spurge Genome Evolution and Rubber Biosynthesis.</title>
        <authorList>
            <person name="Liu J."/>
            <person name="Shi C."/>
            <person name="Shi C.C."/>
            <person name="Li W."/>
            <person name="Zhang Q.J."/>
            <person name="Zhang Y."/>
            <person name="Li K."/>
            <person name="Lu H.F."/>
            <person name="Shi C."/>
            <person name="Zhu S.T."/>
            <person name="Xiao Z.Y."/>
            <person name="Nan H."/>
            <person name="Yue Y."/>
            <person name="Zhu X.G."/>
            <person name="Wu Y."/>
            <person name="Hong X.N."/>
            <person name="Fan G.Y."/>
            <person name="Tong Y."/>
            <person name="Zhang D."/>
            <person name="Mao C.L."/>
            <person name="Liu Y.L."/>
            <person name="Hao S.J."/>
            <person name="Liu W.Q."/>
            <person name="Lv M.Q."/>
            <person name="Zhang H.B."/>
            <person name="Liu Y."/>
            <person name="Hu-Tang G.R."/>
            <person name="Wang J.P."/>
            <person name="Wang J.H."/>
            <person name="Sun Y.H."/>
            <person name="Ni S.B."/>
            <person name="Chen W.B."/>
            <person name="Zhang X.C."/>
            <person name="Jiao Y.N."/>
            <person name="Eichler E.E."/>
            <person name="Li G.H."/>
            <person name="Liu X."/>
            <person name="Gao L.Z."/>
        </authorList>
    </citation>
    <scope>NUCLEOTIDE SEQUENCE [LARGE SCALE GENOMIC DNA]</scope>
    <source>
        <strain evidence="2">cv. GT1</strain>
        <tissue evidence="1">Leaf</tissue>
    </source>
</reference>
<comment type="caution">
    <text evidence="1">The sequence shown here is derived from an EMBL/GenBank/DDBJ whole genome shotgun (WGS) entry which is preliminary data.</text>
</comment>
<dbReference type="AlphaFoldDB" id="A0A6A6KWG0"/>
<evidence type="ECO:0000313" key="1">
    <source>
        <dbReference type="EMBL" id="KAF2292505.1"/>
    </source>
</evidence>